<keyword evidence="2" id="KW-1133">Transmembrane helix</keyword>
<evidence type="ECO:0000313" key="3">
    <source>
        <dbReference type="EMBL" id="KZZ90716.1"/>
    </source>
</evidence>
<feature type="compositionally biased region" description="Pro residues" evidence="1">
    <location>
        <begin position="160"/>
        <end position="170"/>
    </location>
</feature>
<reference evidence="3 4" key="1">
    <citation type="journal article" date="2016" name="Genome Biol. Evol.">
        <title>Divergent and convergent evolution of fungal pathogenicity.</title>
        <authorList>
            <person name="Shang Y."/>
            <person name="Xiao G."/>
            <person name="Zheng P."/>
            <person name="Cen K."/>
            <person name="Zhan S."/>
            <person name="Wang C."/>
        </authorList>
    </citation>
    <scope>NUCLEOTIDE SEQUENCE [LARGE SCALE GENOMIC DNA]</scope>
    <source>
        <strain evidence="3 4">ARSEF 7405</strain>
    </source>
</reference>
<evidence type="ECO:0000313" key="4">
    <source>
        <dbReference type="Proteomes" id="UP000242877"/>
    </source>
</evidence>
<feature type="region of interest" description="Disordered" evidence="1">
    <location>
        <begin position="73"/>
        <end position="177"/>
    </location>
</feature>
<dbReference type="AlphaFoldDB" id="A0A167Y0S0"/>
<gene>
    <name evidence="3" type="ORF">AAP_03811</name>
</gene>
<dbReference type="VEuPathDB" id="FungiDB:AAP_03811"/>
<proteinExistence type="predicted"/>
<accession>A0A167Y0S0</accession>
<feature type="transmembrane region" description="Helical" evidence="2">
    <location>
        <begin position="28"/>
        <end position="50"/>
    </location>
</feature>
<organism evidence="3 4">
    <name type="scientific">Ascosphaera apis ARSEF 7405</name>
    <dbReference type="NCBI Taxonomy" id="392613"/>
    <lineage>
        <taxon>Eukaryota</taxon>
        <taxon>Fungi</taxon>
        <taxon>Dikarya</taxon>
        <taxon>Ascomycota</taxon>
        <taxon>Pezizomycotina</taxon>
        <taxon>Eurotiomycetes</taxon>
        <taxon>Eurotiomycetidae</taxon>
        <taxon>Onygenales</taxon>
        <taxon>Ascosphaeraceae</taxon>
        <taxon>Ascosphaera</taxon>
    </lineage>
</organism>
<protein>
    <submittedName>
        <fullName evidence="3">Chitin synthesis regulation, Congo red resistance, RCR protein</fullName>
    </submittedName>
</protein>
<feature type="compositionally biased region" description="Polar residues" evidence="1">
    <location>
        <begin position="131"/>
        <end position="142"/>
    </location>
</feature>
<keyword evidence="4" id="KW-1185">Reference proteome</keyword>
<dbReference type="PANTHER" id="PTHR28187">
    <property type="entry name" value="PROTEIN RCR1-RELATED"/>
    <property type="match status" value="1"/>
</dbReference>
<dbReference type="Proteomes" id="UP000242877">
    <property type="component" value="Unassembled WGS sequence"/>
</dbReference>
<dbReference type="PANTHER" id="PTHR28187:SF1">
    <property type="entry name" value="PROTEIN RCR1-RELATED"/>
    <property type="match status" value="1"/>
</dbReference>
<name>A0A167Y0S0_9EURO</name>
<dbReference type="OrthoDB" id="3556830at2759"/>
<sequence>MLSKKDTCVDGWGREYDCNNVWHGYGRWIFLAVIVVAAIIFFICFSCLSARRRKAHGQRPLMGTAWAAQPPPFMQPSAPPPPYTPNAAPGTQVTPPTGPAAPPQNGYYSPHPDLEANNSGNRGYFGGTGSSGYNMELQQPQTVYHPARDNTSPVAGSPVYGPPPGAPPGYKPGKGGL</sequence>
<feature type="compositionally biased region" description="Pro residues" evidence="1">
    <location>
        <begin position="73"/>
        <end position="84"/>
    </location>
</feature>
<keyword evidence="2" id="KW-0812">Transmembrane</keyword>
<dbReference type="InterPro" id="IPR020999">
    <property type="entry name" value="Chitin_synth_reg_RCR"/>
</dbReference>
<evidence type="ECO:0000256" key="1">
    <source>
        <dbReference type="SAM" id="MobiDB-lite"/>
    </source>
</evidence>
<evidence type="ECO:0000256" key="2">
    <source>
        <dbReference type="SAM" id="Phobius"/>
    </source>
</evidence>
<dbReference type="GO" id="GO:0016192">
    <property type="term" value="P:vesicle-mediated transport"/>
    <property type="evidence" value="ECO:0007669"/>
    <property type="project" value="TreeGrafter"/>
</dbReference>
<keyword evidence="2" id="KW-0472">Membrane</keyword>
<dbReference type="EMBL" id="AZGZ01000016">
    <property type="protein sequence ID" value="KZZ90716.1"/>
    <property type="molecule type" value="Genomic_DNA"/>
</dbReference>
<comment type="caution">
    <text evidence="3">The sequence shown here is derived from an EMBL/GenBank/DDBJ whole genome shotgun (WGS) entry which is preliminary data.</text>
</comment>
<dbReference type="Pfam" id="PF12273">
    <property type="entry name" value="RCR"/>
    <property type="match status" value="1"/>
</dbReference>